<comment type="catalytic activity">
    <reaction evidence="11">
        <text>L-seryl-[protein] + ATP = O-phospho-L-seryl-[protein] + ADP + H(+)</text>
        <dbReference type="Rhea" id="RHEA:17989"/>
        <dbReference type="Rhea" id="RHEA-COMP:9863"/>
        <dbReference type="Rhea" id="RHEA-COMP:11604"/>
        <dbReference type="ChEBI" id="CHEBI:15378"/>
        <dbReference type="ChEBI" id="CHEBI:29999"/>
        <dbReference type="ChEBI" id="CHEBI:30616"/>
        <dbReference type="ChEBI" id="CHEBI:83421"/>
        <dbReference type="ChEBI" id="CHEBI:456216"/>
        <dbReference type="EC" id="2.7.11.1"/>
    </reaction>
</comment>
<evidence type="ECO:0000256" key="4">
    <source>
        <dbReference type="ARBA" id="ARBA00022527"/>
    </source>
</evidence>
<feature type="compositionally biased region" description="Polar residues" evidence="12">
    <location>
        <begin position="913"/>
        <end position="935"/>
    </location>
</feature>
<dbReference type="InterPro" id="IPR011009">
    <property type="entry name" value="Kinase-like_dom_sf"/>
</dbReference>
<keyword evidence="6" id="KW-0808">Transferase</keyword>
<evidence type="ECO:0000256" key="10">
    <source>
        <dbReference type="ARBA" id="ARBA00047899"/>
    </source>
</evidence>
<evidence type="ECO:0000256" key="6">
    <source>
        <dbReference type="ARBA" id="ARBA00022679"/>
    </source>
</evidence>
<feature type="compositionally biased region" description="Low complexity" evidence="12">
    <location>
        <begin position="361"/>
        <end position="378"/>
    </location>
</feature>
<feature type="compositionally biased region" description="Low complexity" evidence="12">
    <location>
        <begin position="419"/>
        <end position="432"/>
    </location>
</feature>
<evidence type="ECO:0000313" key="15">
    <source>
        <dbReference type="Proteomes" id="UP000660729"/>
    </source>
</evidence>
<dbReference type="InterPro" id="IPR008271">
    <property type="entry name" value="Ser/Thr_kinase_AS"/>
</dbReference>
<dbReference type="GO" id="GO:0000147">
    <property type="term" value="P:actin cortical patch assembly"/>
    <property type="evidence" value="ECO:0007669"/>
    <property type="project" value="TreeGrafter"/>
</dbReference>
<comment type="caution">
    <text evidence="14">The sequence shown here is derived from an EMBL/GenBank/DDBJ whole genome shotgun (WGS) entry which is preliminary data.</text>
</comment>
<keyword evidence="3" id="KW-0963">Cytoplasm</keyword>
<feature type="region of interest" description="Disordered" evidence="12">
    <location>
        <begin position="315"/>
        <end position="385"/>
    </location>
</feature>
<proteinExistence type="predicted"/>
<comment type="catalytic activity">
    <reaction evidence="10">
        <text>L-threonyl-[protein] + ATP = O-phospho-L-threonyl-[protein] + ADP + H(+)</text>
        <dbReference type="Rhea" id="RHEA:46608"/>
        <dbReference type="Rhea" id="RHEA-COMP:11060"/>
        <dbReference type="Rhea" id="RHEA-COMP:11605"/>
        <dbReference type="ChEBI" id="CHEBI:15378"/>
        <dbReference type="ChEBI" id="CHEBI:30013"/>
        <dbReference type="ChEBI" id="CHEBI:30616"/>
        <dbReference type="ChEBI" id="CHEBI:61977"/>
        <dbReference type="ChEBI" id="CHEBI:456216"/>
        <dbReference type="EC" id="2.7.11.1"/>
    </reaction>
</comment>
<feature type="region of interest" description="Disordered" evidence="12">
    <location>
        <begin position="658"/>
        <end position="696"/>
    </location>
</feature>
<evidence type="ECO:0000259" key="13">
    <source>
        <dbReference type="PROSITE" id="PS50011"/>
    </source>
</evidence>
<evidence type="ECO:0000256" key="5">
    <source>
        <dbReference type="ARBA" id="ARBA00022553"/>
    </source>
</evidence>
<evidence type="ECO:0000256" key="1">
    <source>
        <dbReference type="ARBA" id="ARBA00004496"/>
    </source>
</evidence>
<feature type="region of interest" description="Disordered" evidence="12">
    <location>
        <begin position="608"/>
        <end position="629"/>
    </location>
</feature>
<evidence type="ECO:0000256" key="12">
    <source>
        <dbReference type="SAM" id="MobiDB-lite"/>
    </source>
</evidence>
<keyword evidence="5" id="KW-0597">Phosphoprotein</keyword>
<dbReference type="EMBL" id="JABCIY010000175">
    <property type="protein sequence ID" value="KAF7190100.1"/>
    <property type="molecule type" value="Genomic_DNA"/>
</dbReference>
<keyword evidence="4" id="KW-0723">Serine/threonine-protein kinase</keyword>
<feature type="region of interest" description="Disordered" evidence="12">
    <location>
        <begin position="741"/>
        <end position="779"/>
    </location>
</feature>
<dbReference type="PANTHER" id="PTHR22967">
    <property type="entry name" value="SERINE/THREONINE PROTEIN KINASE"/>
    <property type="match status" value="1"/>
</dbReference>
<feature type="compositionally biased region" description="Polar residues" evidence="12">
    <location>
        <begin position="761"/>
        <end position="775"/>
    </location>
</feature>
<accession>A0A8H6VKJ4</accession>
<dbReference type="Gene3D" id="1.10.510.10">
    <property type="entry name" value="Transferase(Phosphotransferase) domain 1"/>
    <property type="match status" value="1"/>
</dbReference>
<keyword evidence="7" id="KW-0547">Nucleotide-binding</keyword>
<evidence type="ECO:0000256" key="9">
    <source>
        <dbReference type="ARBA" id="ARBA00022840"/>
    </source>
</evidence>
<feature type="compositionally biased region" description="Polar residues" evidence="12">
    <location>
        <begin position="876"/>
        <end position="888"/>
    </location>
</feature>
<dbReference type="GO" id="GO:0005737">
    <property type="term" value="C:cytoplasm"/>
    <property type="evidence" value="ECO:0007669"/>
    <property type="project" value="UniProtKB-SubCell"/>
</dbReference>
<evidence type="ECO:0000256" key="2">
    <source>
        <dbReference type="ARBA" id="ARBA00012513"/>
    </source>
</evidence>
<dbReference type="Proteomes" id="UP000660729">
    <property type="component" value="Unassembled WGS sequence"/>
</dbReference>
<dbReference type="SUPFAM" id="SSF56112">
    <property type="entry name" value="Protein kinase-like (PK-like)"/>
    <property type="match status" value="1"/>
</dbReference>
<dbReference type="CDD" id="cd14037">
    <property type="entry name" value="STKc_NAK_like"/>
    <property type="match status" value="1"/>
</dbReference>
<gene>
    <name evidence="14" type="ORF">HII31_08431</name>
</gene>
<organism evidence="14 15">
    <name type="scientific">Pseudocercospora fuligena</name>
    <dbReference type="NCBI Taxonomy" id="685502"/>
    <lineage>
        <taxon>Eukaryota</taxon>
        <taxon>Fungi</taxon>
        <taxon>Dikarya</taxon>
        <taxon>Ascomycota</taxon>
        <taxon>Pezizomycotina</taxon>
        <taxon>Dothideomycetes</taxon>
        <taxon>Dothideomycetidae</taxon>
        <taxon>Mycosphaerellales</taxon>
        <taxon>Mycosphaerellaceae</taxon>
        <taxon>Pseudocercospora</taxon>
    </lineage>
</organism>
<keyword evidence="9" id="KW-0067">ATP-binding</keyword>
<dbReference type="GO" id="GO:0004674">
    <property type="term" value="F:protein serine/threonine kinase activity"/>
    <property type="evidence" value="ECO:0007669"/>
    <property type="project" value="UniProtKB-KW"/>
</dbReference>
<dbReference type="PANTHER" id="PTHR22967:SF57">
    <property type="entry name" value="AUXILIN, ISOFORM A-RELATED"/>
    <property type="match status" value="1"/>
</dbReference>
<feature type="region of interest" description="Disordered" evidence="12">
    <location>
        <begin position="526"/>
        <end position="594"/>
    </location>
</feature>
<feature type="compositionally biased region" description="Basic and acidic residues" evidence="12">
    <location>
        <begin position="660"/>
        <end position="676"/>
    </location>
</feature>
<dbReference type="Pfam" id="PF00069">
    <property type="entry name" value="Pkinase"/>
    <property type="match status" value="1"/>
</dbReference>
<feature type="compositionally biased region" description="Polar residues" evidence="12">
    <location>
        <begin position="463"/>
        <end position="502"/>
    </location>
</feature>
<dbReference type="GO" id="GO:0007015">
    <property type="term" value="P:actin filament organization"/>
    <property type="evidence" value="ECO:0007669"/>
    <property type="project" value="TreeGrafter"/>
</dbReference>
<name>A0A8H6VKJ4_9PEZI</name>
<dbReference type="OrthoDB" id="2018507at2759"/>
<feature type="region of interest" description="Disordered" evidence="12">
    <location>
        <begin position="846"/>
        <end position="975"/>
    </location>
</feature>
<feature type="compositionally biased region" description="Polar residues" evidence="12">
    <location>
        <begin position="340"/>
        <end position="350"/>
    </location>
</feature>
<sequence>MSSQPPGTFLPNTKVTVGNHKVYIEKYLSEGGFAHVYVVRIPRENNKHELAVLKRVAVPDKEHLANMRTEVETMKKLKGHTKIVTYYDSHASQLKGGGYEVFLLMEYCNGGGLIDFMNTRLQHRLTEPEILKIFGDCAEGVATMHYLKPPLLHRDLKVENVLISKSPNGTPIYKICDFGSAAQPRPAAKTAEEGRLIEEDVQKHTTMQYRSPEMIDVWRKQPINEKADIWALGVLLYKLCYYTTPFEAVGQMAILNATFKYPSYPPFSDRLKKLIGWMLKEDPRNRPNIYQVIKEVCSMRGSEIPIKDIYANRTHSEARRNESLPSPDAVSTAPVGLQKTAPQVQVQQIPDITPMRRGRLPAPTQQAAAPAKAAPSPARGDPFAALDSKNYDVRAGAVDELSKRFPSVDEFAIAHDGGKFSFPPTSPPVTSTKTEDPDNLNQRVTNALADEVFSPKLPGSPAPTANSKASRVPTTSTSGRVTQKMETVQASPEKSGFAVTSTGKEHSSRPVAQQVQQFNQIEQPLPIRPGFNYKSTAVGSSPPPGSIKKLPNVSDRPIWRVPDSSRPSSQPRASEEAQAVASSLKPSLPPTQRPALLDVHRSKSQIGTLAVDHASSSSRPSLEGGRPSAHELADAGIHRAKSLNARSRPTSMYVSSNMDYLRDQEQQRKRPSLEIRRHSRHASQSRDPTSDEAAIEDDMEFLRDGEVSSDHRKMLKGSHHRKRSSLGEIGKKFGNAFKRFENNDSKRTQGFATPETHDTGDGTQMLSPITGSEATPSRHSDMYSEIDETEDLPPDVKRELERQKLAAEEKRVAAAAEEYRTRVANQGPGNAIPSRASTIQKRVQSLLDEGRQSPLPRRTAEGYGRYTEPSDGEQRQAPQQQLPMSSGTKPPIIAPKPAINPNSTGNPYMRTRQLPNDSHSVSTPPQPAASATESAPLQRVVSRPSAPPKPTVLRTGTGSRVAVKPAHDPVKAVQPEQTGRLAALLAKDLEGVPDYPAASGSSQSQAQNNLMEFSPTSPEDLESFSKRVLRPAPTIGVTGLVLAASLSSSSAQFNSSKSMSTSKEWPVKQYTPRHKTWPYNPSDFTRQDPSNDAEFYSAPRFVTHIDDSAIATLRQYYDTALPRKGKILDFCSSWISHYPKTVEDAAANGELQVCGMGMNKAELDANKVLNSGRILKDLNTDPNISGALQEAKIIDSSEESKLDSATVVVSIDYLIKPVEVLSSLLDATKTGGTVHLTISNRCFPTKAISRWLRVGEEERLQMVGDFLHFAGWKDIEIVELRNGNVEQSSHEQVPGSFQGLMSYLGMGHRDPLWVVRAVKG</sequence>
<evidence type="ECO:0000313" key="14">
    <source>
        <dbReference type="EMBL" id="KAF7190100.1"/>
    </source>
</evidence>
<dbReference type="EC" id="2.7.11.1" evidence="2"/>
<feature type="compositionally biased region" description="Low complexity" evidence="12">
    <location>
        <begin position="889"/>
        <end position="902"/>
    </location>
</feature>
<evidence type="ECO:0000256" key="7">
    <source>
        <dbReference type="ARBA" id="ARBA00022741"/>
    </source>
</evidence>
<feature type="region of interest" description="Disordered" evidence="12">
    <location>
        <begin position="453"/>
        <end position="513"/>
    </location>
</feature>
<evidence type="ECO:0000256" key="8">
    <source>
        <dbReference type="ARBA" id="ARBA00022777"/>
    </source>
</evidence>
<dbReference type="GO" id="GO:0005524">
    <property type="term" value="F:ATP binding"/>
    <property type="evidence" value="ECO:0007669"/>
    <property type="project" value="UniProtKB-KW"/>
</dbReference>
<keyword evidence="8 14" id="KW-0418">Kinase</keyword>
<keyword evidence="15" id="KW-1185">Reference proteome</keyword>
<feature type="region of interest" description="Disordered" evidence="12">
    <location>
        <begin position="418"/>
        <end position="439"/>
    </location>
</feature>
<evidence type="ECO:0000256" key="11">
    <source>
        <dbReference type="ARBA" id="ARBA00048679"/>
    </source>
</evidence>
<comment type="subcellular location">
    <subcellularLocation>
        <location evidence="1">Cytoplasm</location>
    </subcellularLocation>
</comment>
<dbReference type="PROSITE" id="PS50011">
    <property type="entry name" value="PROTEIN_KINASE_DOM"/>
    <property type="match status" value="1"/>
</dbReference>
<dbReference type="PROSITE" id="PS00108">
    <property type="entry name" value="PROTEIN_KINASE_ST"/>
    <property type="match status" value="1"/>
</dbReference>
<evidence type="ECO:0000256" key="3">
    <source>
        <dbReference type="ARBA" id="ARBA00022490"/>
    </source>
</evidence>
<dbReference type="InterPro" id="IPR000719">
    <property type="entry name" value="Prot_kinase_dom"/>
</dbReference>
<dbReference type="FunFam" id="1.10.510.10:FF:000441">
    <property type="entry name" value="Serine/threonine protein kinase"/>
    <property type="match status" value="1"/>
</dbReference>
<dbReference type="SMART" id="SM00220">
    <property type="entry name" value="S_TKc"/>
    <property type="match status" value="1"/>
</dbReference>
<reference evidence="14" key="1">
    <citation type="submission" date="2020-04" db="EMBL/GenBank/DDBJ databases">
        <title>Draft genome resource of the tomato pathogen Pseudocercospora fuligena.</title>
        <authorList>
            <person name="Zaccaron A."/>
        </authorList>
    </citation>
    <scope>NUCLEOTIDE SEQUENCE</scope>
    <source>
        <strain evidence="14">PF001</strain>
    </source>
</reference>
<protein>
    <recommendedName>
        <fullName evidence="2">non-specific serine/threonine protein kinase</fullName>
        <ecNumber evidence="2">2.7.11.1</ecNumber>
    </recommendedName>
</protein>
<feature type="domain" description="Protein kinase" evidence="13">
    <location>
        <begin position="22"/>
        <end position="306"/>
    </location>
</feature>